<dbReference type="RefSeq" id="WP_206823171.1">
    <property type="nucleotide sequence ID" value="NZ_JAEMWU010000001.1"/>
</dbReference>
<organism evidence="2 3">
    <name type="scientific">Microbacterium esteraromaticum</name>
    <dbReference type="NCBI Taxonomy" id="57043"/>
    <lineage>
        <taxon>Bacteria</taxon>
        <taxon>Bacillati</taxon>
        <taxon>Actinomycetota</taxon>
        <taxon>Actinomycetes</taxon>
        <taxon>Micrococcales</taxon>
        <taxon>Microbacteriaceae</taxon>
        <taxon>Microbacterium</taxon>
    </lineage>
</organism>
<keyword evidence="1" id="KW-0472">Membrane</keyword>
<keyword evidence="1" id="KW-0812">Transmembrane</keyword>
<feature type="transmembrane region" description="Helical" evidence="1">
    <location>
        <begin position="77"/>
        <end position="99"/>
    </location>
</feature>
<evidence type="ECO:0000313" key="3">
    <source>
        <dbReference type="Proteomes" id="UP000664385"/>
    </source>
</evidence>
<feature type="transmembrane region" description="Helical" evidence="1">
    <location>
        <begin position="46"/>
        <end position="70"/>
    </location>
</feature>
<comment type="caution">
    <text evidence="2">The sequence shown here is derived from an EMBL/GenBank/DDBJ whole genome shotgun (WGS) entry which is preliminary data.</text>
</comment>
<evidence type="ECO:0000256" key="1">
    <source>
        <dbReference type="SAM" id="Phobius"/>
    </source>
</evidence>
<dbReference type="Proteomes" id="UP000664385">
    <property type="component" value="Unassembled WGS sequence"/>
</dbReference>
<gene>
    <name evidence="2" type="ORF">JF543_05950</name>
</gene>
<accession>A0A939DV78</accession>
<protein>
    <submittedName>
        <fullName evidence="2">Uncharacterized protein</fullName>
    </submittedName>
</protein>
<evidence type="ECO:0000313" key="2">
    <source>
        <dbReference type="EMBL" id="MBN8205500.1"/>
    </source>
</evidence>
<proteinExistence type="predicted"/>
<keyword evidence="1" id="KW-1133">Transmembrane helix</keyword>
<reference evidence="2" key="1">
    <citation type="submission" date="2020-12" db="EMBL/GenBank/DDBJ databases">
        <title>PHA producing bacteria isolated from mangrove.</title>
        <authorList>
            <person name="Zheng W."/>
            <person name="Yu S."/>
            <person name="Huang Y."/>
        </authorList>
    </citation>
    <scope>NUCLEOTIDE SEQUENCE</scope>
    <source>
        <strain evidence="2">GN8-5</strain>
    </source>
</reference>
<dbReference type="EMBL" id="JAEMWU010000001">
    <property type="protein sequence ID" value="MBN8205500.1"/>
    <property type="molecule type" value="Genomic_DNA"/>
</dbReference>
<sequence length="100" mass="10295">MDENSEQGAARPRRLWFALAAALAVAVAVVFATIGDGVEAEVSGFAGWIIDHAHTAVWVLLAAALAIAAFRGAWTRAAGVVAVIAGVVYAVFLVTLFTVG</sequence>
<dbReference type="AlphaFoldDB" id="A0A939DV78"/>
<name>A0A939DV78_9MICO</name>
<feature type="transmembrane region" description="Helical" evidence="1">
    <location>
        <begin position="15"/>
        <end position="34"/>
    </location>
</feature>